<evidence type="ECO:0000256" key="7">
    <source>
        <dbReference type="ARBA" id="ARBA00022692"/>
    </source>
</evidence>
<keyword evidence="10 17" id="KW-0547">Nucleotide-binding</keyword>
<dbReference type="CDD" id="cd14066">
    <property type="entry name" value="STKc_IRAK"/>
    <property type="match status" value="1"/>
</dbReference>
<keyword evidence="16" id="KW-0325">Glycoprotein</keyword>
<dbReference type="FunFam" id="3.30.200.20:FF:000811">
    <property type="entry name" value="L-type lectin-domain containing receptor kinase V.9"/>
    <property type="match status" value="1"/>
</dbReference>
<feature type="transmembrane region" description="Helical" evidence="18">
    <location>
        <begin position="294"/>
        <end position="315"/>
    </location>
</feature>
<evidence type="ECO:0000256" key="18">
    <source>
        <dbReference type="SAM" id="Phobius"/>
    </source>
</evidence>
<organism evidence="21">
    <name type="scientific">Zea mays</name>
    <name type="common">Maize</name>
    <dbReference type="NCBI Taxonomy" id="4577"/>
    <lineage>
        <taxon>Eukaryota</taxon>
        <taxon>Viridiplantae</taxon>
        <taxon>Streptophyta</taxon>
        <taxon>Embryophyta</taxon>
        <taxon>Tracheophyta</taxon>
        <taxon>Spermatophyta</taxon>
        <taxon>Magnoliopsida</taxon>
        <taxon>Liliopsida</taxon>
        <taxon>Poales</taxon>
        <taxon>Poaceae</taxon>
        <taxon>PACMAD clade</taxon>
        <taxon>Panicoideae</taxon>
        <taxon>Andropogonodae</taxon>
        <taxon>Andropogoneae</taxon>
        <taxon>Tripsacinae</taxon>
        <taxon>Zea</taxon>
    </lineage>
</organism>
<dbReference type="Pfam" id="PF00069">
    <property type="entry name" value="Pkinase"/>
    <property type="match status" value="1"/>
</dbReference>
<dbReference type="FunFam" id="1.10.510.10:FF:000517">
    <property type="entry name" value="Putative receptor kinase Lecrk"/>
    <property type="match status" value="1"/>
</dbReference>
<dbReference type="EC" id="2.7.11.1" evidence="4"/>
<name>A0A3L6DZ24_MAIZE</name>
<reference evidence="21" key="1">
    <citation type="journal article" date="2018" name="Nat. Genet.">
        <title>Extensive intraspecific gene order and gene structural variations between Mo17 and other maize genomes.</title>
        <authorList>
            <person name="Sun S."/>
            <person name="Zhou Y."/>
            <person name="Chen J."/>
            <person name="Shi J."/>
            <person name="Zhao H."/>
            <person name="Zhao H."/>
            <person name="Song W."/>
            <person name="Zhang M."/>
            <person name="Cui Y."/>
            <person name="Dong X."/>
            <person name="Liu H."/>
            <person name="Ma X."/>
            <person name="Jiao Y."/>
            <person name="Wang B."/>
            <person name="Wei X."/>
            <person name="Stein J.C."/>
            <person name="Glaubitz J.C."/>
            <person name="Lu F."/>
            <person name="Yu G."/>
            <person name="Liang C."/>
            <person name="Fengler K."/>
            <person name="Li B."/>
            <person name="Rafalski A."/>
            <person name="Schnable P.S."/>
            <person name="Ware D.H."/>
            <person name="Buckler E.S."/>
            <person name="Lai J."/>
        </authorList>
    </citation>
    <scope>NUCLEOTIDE SEQUENCE [LARGE SCALE GENOMIC DNA]</scope>
    <source>
        <tissue evidence="21">Seedling</tissue>
    </source>
</reference>
<comment type="caution">
    <text evidence="21">The sequence shown here is derived from an EMBL/GenBank/DDBJ whole genome shotgun (WGS) entry which is preliminary data.</text>
</comment>
<dbReference type="InterPro" id="IPR000719">
    <property type="entry name" value="Prot_kinase_dom"/>
</dbReference>
<dbReference type="ExpressionAtlas" id="A0A3L6DZ24">
    <property type="expression patterns" value="baseline and differential"/>
</dbReference>
<dbReference type="CDD" id="cd06899">
    <property type="entry name" value="lectin_legume_LecRK_Arcelin_ConA"/>
    <property type="match status" value="1"/>
</dbReference>
<evidence type="ECO:0000256" key="8">
    <source>
        <dbReference type="ARBA" id="ARBA00022729"/>
    </source>
</evidence>
<keyword evidence="5" id="KW-0723">Serine/threonine-protein kinase</keyword>
<evidence type="ECO:0000256" key="3">
    <source>
        <dbReference type="ARBA" id="ARBA00010217"/>
    </source>
</evidence>
<accession>A0A3L6DZ24</accession>
<evidence type="ECO:0000256" key="17">
    <source>
        <dbReference type="PROSITE-ProRule" id="PRU10141"/>
    </source>
</evidence>
<keyword evidence="14 18" id="KW-0472">Membrane</keyword>
<keyword evidence="6" id="KW-0808">Transferase</keyword>
<comment type="subcellular location">
    <subcellularLocation>
        <location evidence="1">Membrane</location>
        <topology evidence="1">Single-pass type I membrane protein</topology>
    </subcellularLocation>
</comment>
<feature type="chain" id="PRO_5018174412" description="non-specific serine/threonine protein kinase" evidence="19">
    <location>
        <begin position="25"/>
        <end position="683"/>
    </location>
</feature>
<dbReference type="PROSITE" id="PS00107">
    <property type="entry name" value="PROTEIN_KINASE_ATP"/>
    <property type="match status" value="1"/>
</dbReference>
<dbReference type="Gene3D" id="1.10.510.10">
    <property type="entry name" value="Transferase(Phosphotransferase) domain 1"/>
    <property type="match status" value="1"/>
</dbReference>
<dbReference type="PROSITE" id="PS50011">
    <property type="entry name" value="PROTEIN_KINASE_DOM"/>
    <property type="match status" value="1"/>
</dbReference>
<dbReference type="InterPro" id="IPR011009">
    <property type="entry name" value="Kinase-like_dom_sf"/>
</dbReference>
<dbReference type="GO" id="GO:0030246">
    <property type="term" value="F:carbohydrate binding"/>
    <property type="evidence" value="ECO:0007669"/>
    <property type="project" value="UniProtKB-KW"/>
</dbReference>
<keyword evidence="7 18" id="KW-0812">Transmembrane</keyword>
<dbReference type="Gene3D" id="2.60.120.200">
    <property type="match status" value="1"/>
</dbReference>
<keyword evidence="8 19" id="KW-0732">Signal</keyword>
<comment type="similarity">
    <text evidence="2">In the N-terminal section; belongs to the leguminous lectin family.</text>
</comment>
<dbReference type="Pfam" id="PF00139">
    <property type="entry name" value="Lectin_legB"/>
    <property type="match status" value="1"/>
</dbReference>
<dbReference type="PANTHER" id="PTHR27007">
    <property type="match status" value="1"/>
</dbReference>
<dbReference type="InterPro" id="IPR008271">
    <property type="entry name" value="Ser/Thr_kinase_AS"/>
</dbReference>
<evidence type="ECO:0000256" key="2">
    <source>
        <dbReference type="ARBA" id="ARBA00008536"/>
    </source>
</evidence>
<dbReference type="SUPFAM" id="SSF49899">
    <property type="entry name" value="Concanavalin A-like lectins/glucanases"/>
    <property type="match status" value="1"/>
</dbReference>
<evidence type="ECO:0000256" key="12">
    <source>
        <dbReference type="ARBA" id="ARBA00022840"/>
    </source>
</evidence>
<dbReference type="InterPro" id="IPR017441">
    <property type="entry name" value="Protein_kinase_ATP_BS"/>
</dbReference>
<feature type="signal peptide" evidence="19">
    <location>
        <begin position="1"/>
        <end position="24"/>
    </location>
</feature>
<proteinExistence type="inferred from homology"/>
<evidence type="ECO:0000256" key="5">
    <source>
        <dbReference type="ARBA" id="ARBA00022527"/>
    </source>
</evidence>
<evidence type="ECO:0000256" key="9">
    <source>
        <dbReference type="ARBA" id="ARBA00022734"/>
    </source>
</evidence>
<dbReference type="SUPFAM" id="SSF56112">
    <property type="entry name" value="Protein kinase-like (PK-like)"/>
    <property type="match status" value="1"/>
</dbReference>
<evidence type="ECO:0000313" key="21">
    <source>
        <dbReference type="EMBL" id="PWZ13890.1"/>
    </source>
</evidence>
<gene>
    <name evidence="21" type="primary">LECRK41_2</name>
    <name evidence="21" type="ORF">Zm00014a_006184</name>
</gene>
<dbReference type="GO" id="GO:0004674">
    <property type="term" value="F:protein serine/threonine kinase activity"/>
    <property type="evidence" value="ECO:0007669"/>
    <property type="project" value="UniProtKB-KW"/>
</dbReference>
<dbReference type="FunFam" id="2.60.120.200:FF:000051">
    <property type="entry name" value="L-type lectin-domain containing receptor kinase V.9"/>
    <property type="match status" value="1"/>
</dbReference>
<dbReference type="GO" id="GO:0005524">
    <property type="term" value="F:ATP binding"/>
    <property type="evidence" value="ECO:0007669"/>
    <property type="project" value="UniProtKB-UniRule"/>
</dbReference>
<keyword evidence="12 17" id="KW-0067">ATP-binding</keyword>
<dbReference type="GO" id="GO:0016020">
    <property type="term" value="C:membrane"/>
    <property type="evidence" value="ECO:0007669"/>
    <property type="project" value="UniProtKB-SubCell"/>
</dbReference>
<dbReference type="EMBL" id="NCVQ01000008">
    <property type="protein sequence ID" value="PWZ13890.1"/>
    <property type="molecule type" value="Genomic_DNA"/>
</dbReference>
<evidence type="ECO:0000256" key="11">
    <source>
        <dbReference type="ARBA" id="ARBA00022777"/>
    </source>
</evidence>
<feature type="binding site" evidence="17">
    <location>
        <position position="378"/>
    </location>
    <ligand>
        <name>ATP</name>
        <dbReference type="ChEBI" id="CHEBI:30616"/>
    </ligand>
</feature>
<keyword evidence="13 18" id="KW-1133">Transmembrane helix</keyword>
<evidence type="ECO:0000259" key="20">
    <source>
        <dbReference type="PROSITE" id="PS50011"/>
    </source>
</evidence>
<dbReference type="Proteomes" id="UP000251960">
    <property type="component" value="Chromosome 7"/>
</dbReference>
<evidence type="ECO:0000256" key="4">
    <source>
        <dbReference type="ARBA" id="ARBA00012513"/>
    </source>
</evidence>
<evidence type="ECO:0000256" key="14">
    <source>
        <dbReference type="ARBA" id="ARBA00023136"/>
    </source>
</evidence>
<feature type="domain" description="Protein kinase" evidence="20">
    <location>
        <begin position="349"/>
        <end position="615"/>
    </location>
</feature>
<evidence type="ECO:0000256" key="1">
    <source>
        <dbReference type="ARBA" id="ARBA00004479"/>
    </source>
</evidence>
<evidence type="ECO:0000256" key="19">
    <source>
        <dbReference type="SAM" id="SignalP"/>
    </source>
</evidence>
<dbReference type="SMART" id="SM00220">
    <property type="entry name" value="S_TKc"/>
    <property type="match status" value="1"/>
</dbReference>
<evidence type="ECO:0000256" key="13">
    <source>
        <dbReference type="ARBA" id="ARBA00022989"/>
    </source>
</evidence>
<sequence>MARPLFLVYQLVSLCLRLTNLCSGDDQQFVYSGFTATNLSTDGVAAITSDGMLELTNGTLQRKGHAFYPEPVRLREPANGTARSFSTSFVFGILSDHVELSAHGMAFVVAGSRDFSGALPSGYLGLLNVQSNGNSSNRLFAVELDTMQNDEFQDINDNHVGVDVNSLHSVQSYYAGYYGGGGFRNLTLISGEAMQVWVDYDAEVAQINVTMAPLSMAKPARPLVSARYNLSTVLTDDGPAFVGFSAATGGTLKSRHYVLGWSFSIDRPAPAIDLSKLPKLPRVSAKDRTRTLEIVLPVATAAFLLAAGMAILLLVRRHRRYAELHEDWELEFGPHRFSYKDLFHATDGFKNSNLLGIGGFGRVYKGVLPASRTEIAVKRVSHESKQGMKEFISEIVSLGRLQHRNLVQLLGYCRRKGELLLVYDYMPNGSLDKCLHDREGRQHTLDWALRVQIIKGVASGLSYLHLDWEKVVIHRDIKASNVLLDGEMNGRLGDFGLARLYDHGGADGPKTTHVVGTIGYIAPELGRTGKASPLTDIFAFGIFVLEVACGRRPISKQLTQDDSDDGALLLVDWVLSHWQNGSLTETVDIRLQGDYDSDEASMVLKLGLLCSHPFVDARPTSMRQVTQYLDGHVALPDFMPPCHILPSSMMIPEQSEGFLMYNNTSSQIFKASNGSMSSLSGGR</sequence>
<evidence type="ECO:0000256" key="10">
    <source>
        <dbReference type="ARBA" id="ARBA00022741"/>
    </source>
</evidence>
<comment type="similarity">
    <text evidence="3">In the C-terminal section; belongs to the protein kinase superfamily. Ser/Thr protein kinase family.</text>
</comment>
<evidence type="ECO:0000256" key="6">
    <source>
        <dbReference type="ARBA" id="ARBA00022679"/>
    </source>
</evidence>
<keyword evidence="11 21" id="KW-0418">Kinase</keyword>
<protein>
    <recommendedName>
        <fullName evidence="4">non-specific serine/threonine protein kinase</fullName>
        <ecNumber evidence="4">2.7.11.1</ecNumber>
    </recommendedName>
</protein>
<evidence type="ECO:0000256" key="16">
    <source>
        <dbReference type="ARBA" id="ARBA00023180"/>
    </source>
</evidence>
<dbReference type="InterPro" id="IPR013320">
    <property type="entry name" value="ConA-like_dom_sf"/>
</dbReference>
<evidence type="ECO:0000256" key="15">
    <source>
        <dbReference type="ARBA" id="ARBA00023170"/>
    </source>
</evidence>
<keyword evidence="15 21" id="KW-0675">Receptor</keyword>
<keyword evidence="9 21" id="KW-0430">Lectin</keyword>
<dbReference type="Gene3D" id="3.30.200.20">
    <property type="entry name" value="Phosphorylase Kinase, domain 1"/>
    <property type="match status" value="1"/>
</dbReference>
<dbReference type="InterPro" id="IPR050528">
    <property type="entry name" value="L-type_Lectin-RKs"/>
</dbReference>
<dbReference type="InterPro" id="IPR001220">
    <property type="entry name" value="Legume_lectin_dom"/>
</dbReference>
<dbReference type="AlphaFoldDB" id="A0A3L6DZ24"/>
<dbReference type="PROSITE" id="PS00108">
    <property type="entry name" value="PROTEIN_KINASE_ST"/>
    <property type="match status" value="1"/>
</dbReference>